<dbReference type="PANTHER" id="PTHR43418:SF7">
    <property type="entry name" value="CARBAMOYL-PHOSPHATE SYNTHASE SMALL CHAIN"/>
    <property type="match status" value="1"/>
</dbReference>
<proteinExistence type="inferred from homology"/>
<comment type="function">
    <text evidence="8">Small subunit of the glutamine-dependent carbamoyl phosphate synthetase (CPSase). CPSase catalyzes the formation of carbamoyl phosphate from the ammonia moiety of glutamine, carbonate, and phosphate donated by ATP, constituting the first step of 2 biosynthetic pathways, one leading to arginine and/or urea and the other to pyrimidine nucleotides. The small subunit (glutamine amidotransferase) binds and cleaves glutamine to supply the large subunit with the substrate ammonia.</text>
</comment>
<sequence>MKGYLLLEDGLIFEGTLFGCETETVGEVVFNTGMTGYEEIITDPSYYGQIVILTYPLIGNYGISHEDEQSRGPKIKGLVCREFVEDYSNWRGKDNLSDYLNNNKIVGIQGIDTRALVKHIRDKGTMIGKIVSETLYDVNKADVFEGLEEGVDILKAVTTPDAYDLGKGDLKVAVLDFGIKRNILDSLVLRNLNVRVFPAFTSVENIMAYAPDGIFLSNGPGNPEDYVEVIENVKTLLDLKPVFGICLGHQLISLALGAKTEKLKFGHRGSNHPVKDLVNDKIVITSQNHGYVVVDESLKDKPVTVTHLNLNDRSIEGLKHNELPIFSVQYHPEASPGPGDSSYLFDEFIRMMKEAE</sequence>
<evidence type="ECO:0000256" key="6">
    <source>
        <dbReference type="ARBA" id="ARBA00022962"/>
    </source>
</evidence>
<dbReference type="Pfam" id="PF00988">
    <property type="entry name" value="CPSase_sm_chain"/>
    <property type="match status" value="1"/>
</dbReference>
<feature type="binding site" evidence="8">
    <location>
        <position position="221"/>
    </location>
    <ligand>
        <name>L-glutamine</name>
        <dbReference type="ChEBI" id="CHEBI:58359"/>
    </ligand>
</feature>
<dbReference type="PRINTS" id="PR00099">
    <property type="entry name" value="CPSGATASE"/>
</dbReference>
<keyword evidence="11" id="KW-1185">Reference proteome</keyword>
<dbReference type="EC" id="6.3.5.5" evidence="8"/>
<reference evidence="10 11" key="1">
    <citation type="submission" date="2021-05" db="EMBL/GenBank/DDBJ databases">
        <title>Fusibacter ferrireducens sp. nov., an anaerobic, sulfur- and Fe-reducing bacterium isolated from the mangrove sediment.</title>
        <authorList>
            <person name="Qiu D."/>
        </authorList>
    </citation>
    <scope>NUCLEOTIDE SEQUENCE [LARGE SCALE GENOMIC DNA]</scope>
    <source>
        <strain evidence="10 11">DSM 12116</strain>
    </source>
</reference>
<evidence type="ECO:0000313" key="10">
    <source>
        <dbReference type="EMBL" id="MBS7526458.1"/>
    </source>
</evidence>
<evidence type="ECO:0000259" key="9">
    <source>
        <dbReference type="SMART" id="SM01097"/>
    </source>
</evidence>
<feature type="domain" description="Carbamoyl-phosphate synthase small subunit N-terminal" evidence="9">
    <location>
        <begin position="1"/>
        <end position="131"/>
    </location>
</feature>
<name>A0ABS5PN16_9FIRM</name>
<evidence type="ECO:0000256" key="8">
    <source>
        <dbReference type="HAMAP-Rule" id="MF_01209"/>
    </source>
</evidence>
<dbReference type="SUPFAM" id="SSF52317">
    <property type="entry name" value="Class I glutamine amidotransferase-like"/>
    <property type="match status" value="1"/>
</dbReference>
<dbReference type="NCBIfam" id="NF009475">
    <property type="entry name" value="PRK12838.1"/>
    <property type="match status" value="1"/>
</dbReference>
<dbReference type="SUPFAM" id="SSF52021">
    <property type="entry name" value="Carbamoyl phosphate synthetase, small subunit N-terminal domain"/>
    <property type="match status" value="1"/>
</dbReference>
<evidence type="ECO:0000313" key="11">
    <source>
        <dbReference type="Proteomes" id="UP000746471"/>
    </source>
</evidence>
<feature type="region of interest" description="CPSase" evidence="8">
    <location>
        <begin position="1"/>
        <end position="170"/>
    </location>
</feature>
<dbReference type="InterPro" id="IPR017926">
    <property type="entry name" value="GATASE"/>
</dbReference>
<feature type="active site" evidence="8">
    <location>
        <position position="331"/>
    </location>
</feature>
<gene>
    <name evidence="8 10" type="primary">carA</name>
    <name evidence="10" type="ORF">KHM83_07190</name>
</gene>
<dbReference type="Gene3D" id="3.40.50.880">
    <property type="match status" value="1"/>
</dbReference>
<keyword evidence="5 8" id="KW-0067">ATP-binding</keyword>
<dbReference type="GO" id="GO:0004088">
    <property type="term" value="F:carbamoyl-phosphate synthase (glutamine-hydrolyzing) activity"/>
    <property type="evidence" value="ECO:0007669"/>
    <property type="project" value="UniProtKB-EC"/>
</dbReference>
<dbReference type="PROSITE" id="PS51273">
    <property type="entry name" value="GATASE_TYPE_1"/>
    <property type="match status" value="1"/>
</dbReference>
<dbReference type="Pfam" id="PF00117">
    <property type="entry name" value="GATase"/>
    <property type="match status" value="1"/>
</dbReference>
<comment type="pathway">
    <text evidence="8">Pyrimidine metabolism; UMP biosynthesis via de novo pathway; (S)-dihydroorotate from bicarbonate: step 1/3.</text>
</comment>
<keyword evidence="8" id="KW-0028">Amino-acid biosynthesis</keyword>
<evidence type="ECO:0000256" key="3">
    <source>
        <dbReference type="ARBA" id="ARBA00022598"/>
    </source>
</evidence>
<feature type="active site" evidence="8">
    <location>
        <position position="333"/>
    </location>
</feature>
<dbReference type="EMBL" id="JAHBCL010000010">
    <property type="protein sequence ID" value="MBS7526458.1"/>
    <property type="molecule type" value="Genomic_DNA"/>
</dbReference>
<dbReference type="InterPro" id="IPR006274">
    <property type="entry name" value="CarbamoylP_synth_ssu"/>
</dbReference>
<dbReference type="Gene3D" id="3.50.30.20">
    <property type="entry name" value="Carbamoyl-phosphate synthase small subunit, N-terminal domain"/>
    <property type="match status" value="1"/>
</dbReference>
<accession>A0ABS5PN16</accession>
<evidence type="ECO:0000256" key="2">
    <source>
        <dbReference type="ARBA" id="ARBA00007800"/>
    </source>
</evidence>
<keyword evidence="6 8" id="KW-0315">Glutamine amidotransferase</keyword>
<dbReference type="CDD" id="cd01744">
    <property type="entry name" value="GATase1_CPSase"/>
    <property type="match status" value="1"/>
</dbReference>
<dbReference type="RefSeq" id="WP_213236316.1">
    <property type="nucleotide sequence ID" value="NZ_JAHBCL010000010.1"/>
</dbReference>
<comment type="subunit">
    <text evidence="8">Composed of two chains; the small (or glutamine) chain promotes the hydrolysis of glutamine to ammonia, which is used by the large (or ammonia) chain to synthesize carbamoyl phosphate. Tetramer of heterodimers (alpha,beta)4.</text>
</comment>
<dbReference type="PRINTS" id="PR00097">
    <property type="entry name" value="ANTSNTHASEII"/>
</dbReference>
<evidence type="ECO:0000256" key="1">
    <source>
        <dbReference type="ARBA" id="ARBA00005077"/>
    </source>
</evidence>
<dbReference type="PANTHER" id="PTHR43418">
    <property type="entry name" value="MULTIFUNCTIONAL TRYPTOPHAN BIOSYNTHESIS PROTEIN-RELATED"/>
    <property type="match status" value="1"/>
</dbReference>
<evidence type="ECO:0000256" key="5">
    <source>
        <dbReference type="ARBA" id="ARBA00022840"/>
    </source>
</evidence>
<dbReference type="HAMAP" id="MF_01209">
    <property type="entry name" value="CPSase_S_chain"/>
    <property type="match status" value="1"/>
</dbReference>
<dbReference type="InterPro" id="IPR050472">
    <property type="entry name" value="Anth_synth/Amidotransfase"/>
</dbReference>
<comment type="pathway">
    <text evidence="1 8">Amino-acid biosynthesis; L-arginine biosynthesis; carbamoyl phosphate from bicarbonate: step 1/1.</text>
</comment>
<keyword evidence="8" id="KW-0055">Arginine biosynthesis</keyword>
<comment type="catalytic activity">
    <reaction evidence="7 8">
        <text>hydrogencarbonate + L-glutamine + 2 ATP + H2O = carbamoyl phosphate + L-glutamate + 2 ADP + phosphate + 2 H(+)</text>
        <dbReference type="Rhea" id="RHEA:18633"/>
        <dbReference type="ChEBI" id="CHEBI:15377"/>
        <dbReference type="ChEBI" id="CHEBI:15378"/>
        <dbReference type="ChEBI" id="CHEBI:17544"/>
        <dbReference type="ChEBI" id="CHEBI:29985"/>
        <dbReference type="ChEBI" id="CHEBI:30616"/>
        <dbReference type="ChEBI" id="CHEBI:43474"/>
        <dbReference type="ChEBI" id="CHEBI:58228"/>
        <dbReference type="ChEBI" id="CHEBI:58359"/>
        <dbReference type="ChEBI" id="CHEBI:456216"/>
        <dbReference type="EC" id="6.3.5.5"/>
    </reaction>
</comment>
<comment type="catalytic activity">
    <reaction evidence="8">
        <text>L-glutamine + H2O = L-glutamate + NH4(+)</text>
        <dbReference type="Rhea" id="RHEA:15889"/>
        <dbReference type="ChEBI" id="CHEBI:15377"/>
        <dbReference type="ChEBI" id="CHEBI:28938"/>
        <dbReference type="ChEBI" id="CHEBI:29985"/>
        <dbReference type="ChEBI" id="CHEBI:58359"/>
    </reaction>
</comment>
<comment type="similarity">
    <text evidence="2 8">Belongs to the CarA family.</text>
</comment>
<dbReference type="InterPro" id="IPR002474">
    <property type="entry name" value="CarbamoylP_synth_ssu_N"/>
</dbReference>
<feature type="active site" description="Nucleophile" evidence="8">
    <location>
        <position position="246"/>
    </location>
</feature>
<keyword evidence="4 8" id="KW-0547">Nucleotide-binding</keyword>
<dbReference type="PRINTS" id="PR00096">
    <property type="entry name" value="GATASE"/>
</dbReference>
<dbReference type="Proteomes" id="UP000746471">
    <property type="component" value="Unassembled WGS sequence"/>
</dbReference>
<dbReference type="NCBIfam" id="TIGR01368">
    <property type="entry name" value="CPSaseIIsmall"/>
    <property type="match status" value="1"/>
</dbReference>
<dbReference type="InterPro" id="IPR035686">
    <property type="entry name" value="CPSase_GATase1"/>
</dbReference>
<feature type="binding site" evidence="8">
    <location>
        <position position="291"/>
    </location>
    <ligand>
        <name>L-glutamine</name>
        <dbReference type="ChEBI" id="CHEBI:58359"/>
    </ligand>
</feature>
<feature type="binding site" evidence="8">
    <location>
        <position position="247"/>
    </location>
    <ligand>
        <name>L-glutamine</name>
        <dbReference type="ChEBI" id="CHEBI:58359"/>
    </ligand>
</feature>
<feature type="binding site" evidence="8">
    <location>
        <position position="250"/>
    </location>
    <ligand>
        <name>L-glutamine</name>
        <dbReference type="ChEBI" id="CHEBI:58359"/>
    </ligand>
</feature>
<feature type="binding site" evidence="8">
    <location>
        <position position="45"/>
    </location>
    <ligand>
        <name>L-glutamine</name>
        <dbReference type="ChEBI" id="CHEBI:58359"/>
    </ligand>
</feature>
<evidence type="ECO:0000256" key="4">
    <source>
        <dbReference type="ARBA" id="ARBA00022741"/>
    </source>
</evidence>
<dbReference type="InterPro" id="IPR036480">
    <property type="entry name" value="CarbP_synth_ssu_N_sf"/>
</dbReference>
<evidence type="ECO:0000256" key="7">
    <source>
        <dbReference type="ARBA" id="ARBA00048816"/>
    </source>
</evidence>
<comment type="caution">
    <text evidence="10">The sequence shown here is derived from an EMBL/GenBank/DDBJ whole genome shotgun (WGS) entry which is preliminary data.</text>
</comment>
<dbReference type="SMART" id="SM01097">
    <property type="entry name" value="CPSase_sm_chain"/>
    <property type="match status" value="1"/>
</dbReference>
<keyword evidence="8" id="KW-0665">Pyrimidine biosynthesis</keyword>
<dbReference type="InterPro" id="IPR029062">
    <property type="entry name" value="Class_I_gatase-like"/>
</dbReference>
<feature type="binding site" evidence="8">
    <location>
        <position position="288"/>
    </location>
    <ligand>
        <name>L-glutamine</name>
        <dbReference type="ChEBI" id="CHEBI:58359"/>
    </ligand>
</feature>
<organism evidence="10 11">
    <name type="scientific">Fusibacter paucivorans</name>
    <dbReference type="NCBI Taxonomy" id="76009"/>
    <lineage>
        <taxon>Bacteria</taxon>
        <taxon>Bacillati</taxon>
        <taxon>Bacillota</taxon>
        <taxon>Clostridia</taxon>
        <taxon>Eubacteriales</taxon>
        <taxon>Eubacteriales Family XII. Incertae Sedis</taxon>
        <taxon>Fusibacter</taxon>
    </lineage>
</organism>
<feature type="binding site" evidence="8">
    <location>
        <position position="219"/>
    </location>
    <ligand>
        <name>L-glutamine</name>
        <dbReference type="ChEBI" id="CHEBI:58359"/>
    </ligand>
</feature>
<keyword evidence="3 8" id="KW-0436">Ligase</keyword>
<protein>
    <recommendedName>
        <fullName evidence="8">Carbamoyl phosphate synthase small chain</fullName>
        <ecNumber evidence="8">6.3.5.5</ecNumber>
    </recommendedName>
    <alternativeName>
        <fullName evidence="8">Carbamoyl phosphate synthetase glutamine chain</fullName>
    </alternativeName>
</protein>
<feature type="binding site" evidence="8">
    <location>
        <position position="290"/>
    </location>
    <ligand>
        <name>L-glutamine</name>
        <dbReference type="ChEBI" id="CHEBI:58359"/>
    </ligand>
</feature>